<dbReference type="PANTHER" id="PTHR11850">
    <property type="entry name" value="HOMEOBOX PROTEIN TRANSCRIPTION FACTORS"/>
    <property type="match status" value="1"/>
</dbReference>
<keyword evidence="4 8" id="KW-0238">DNA-binding</keyword>
<reference evidence="11 12" key="1">
    <citation type="submission" date="2020-08" db="EMBL/GenBank/DDBJ databases">
        <title>Plant Genome Project.</title>
        <authorList>
            <person name="Zhang R.-G."/>
        </authorList>
    </citation>
    <scope>NUCLEOTIDE SEQUENCE [LARGE SCALE GENOMIC DNA]</scope>
    <source>
        <tissue evidence="11">Rhizome</tissue>
    </source>
</reference>
<dbReference type="CDD" id="cd00086">
    <property type="entry name" value="homeodomain"/>
    <property type="match status" value="1"/>
</dbReference>
<sequence length="728" mass="80050">MASRRGDQNKVRLQRWGEPEKLVTNGGNGVITLNQAVAHSTRWKPISREFVLSPRCARASTAAAAELCPIPISFSLSHYRSQVLNVGLSRAGRKIMPTFYSDSDDQNGTASNHCPNAPGNAPYTDSSLPGTMAYLSFPYSSVTNALTGITQTPQNHLEFPVASAIFSQSVTGGNSDILTSRLGDHGYNYWKDERNEMLFMQPIDGSINGSNNLLSADDPQMSLRAQLGIINGQSLSLQQSSVPMMQNQGLSLSLSTQMPVPSIQYQTACSDLSFIGTHQSASGDVGPLREETFEDKNMHSNVLSFGHSNITTLIPNSKYLKAAHELLNEVVNVEKALKKKTDKFQGIHISIATTDKDGSGISKTEAKTSNPKETAGCSGELSPSEKQDLQCKVTKLLEMLDEVDRRYKHYYHQMQIIVSYFDTIAGCGTAKPYTSLALQTISCHFRCLRDAISGQIQVARKSLGEPDNSSSMSGGLSRLRHIDQQLRQQRAMQQFGVMQPNAWRPQRGLPESSVSILRAWLFEHFLHPYPKDSEKLMLARQTGLSRSQVANWFINARVRLWKPMIEDMHKEEFGDIEIDSNSSSENPTKAKEDIQSSGDHEEPKNANVNRCQTSQIGDSKPCLIPVTETATAFQNESTTQVSNMNIKNSEQRSIGGDSSFLQDATANADQSGRFFTYQMGELGQYGNSGVSLTLGLQQCDVGLPISDNHQSFLALRGNDVYGTALHLG</sequence>
<dbReference type="InterPro" id="IPR006563">
    <property type="entry name" value="POX_dom"/>
</dbReference>
<dbReference type="InterPro" id="IPR050224">
    <property type="entry name" value="TALE_homeobox"/>
</dbReference>
<dbReference type="SMART" id="SM00574">
    <property type="entry name" value="POX"/>
    <property type="match status" value="1"/>
</dbReference>
<feature type="DNA-binding region" description="Homeobox" evidence="8">
    <location>
        <begin position="502"/>
        <end position="564"/>
    </location>
</feature>
<name>A0A8J5GV51_ZINOF</name>
<accession>A0A8J5GV51</accession>
<evidence type="ECO:0000256" key="2">
    <source>
        <dbReference type="ARBA" id="ARBA00006454"/>
    </source>
</evidence>
<evidence type="ECO:0000256" key="6">
    <source>
        <dbReference type="ARBA" id="ARBA00023163"/>
    </source>
</evidence>
<dbReference type="Gene3D" id="1.10.10.60">
    <property type="entry name" value="Homeodomain-like"/>
    <property type="match status" value="1"/>
</dbReference>
<feature type="region of interest" description="Disordered" evidence="9">
    <location>
        <begin position="358"/>
        <end position="381"/>
    </location>
</feature>
<evidence type="ECO:0000313" key="12">
    <source>
        <dbReference type="Proteomes" id="UP000734854"/>
    </source>
</evidence>
<dbReference type="Pfam" id="PF05920">
    <property type="entry name" value="Homeobox_KN"/>
    <property type="match status" value="1"/>
</dbReference>
<feature type="region of interest" description="Disordered" evidence="9">
    <location>
        <begin position="576"/>
        <end position="613"/>
    </location>
</feature>
<evidence type="ECO:0000256" key="9">
    <source>
        <dbReference type="SAM" id="MobiDB-lite"/>
    </source>
</evidence>
<dbReference type="Pfam" id="PF07526">
    <property type="entry name" value="POX"/>
    <property type="match status" value="1"/>
</dbReference>
<feature type="domain" description="Homeobox" evidence="10">
    <location>
        <begin position="500"/>
        <end position="563"/>
    </location>
</feature>
<evidence type="ECO:0000256" key="7">
    <source>
        <dbReference type="ARBA" id="ARBA00023242"/>
    </source>
</evidence>
<keyword evidence="6" id="KW-0804">Transcription</keyword>
<dbReference type="PROSITE" id="PS50071">
    <property type="entry name" value="HOMEOBOX_2"/>
    <property type="match status" value="1"/>
</dbReference>
<dbReference type="GO" id="GO:0005634">
    <property type="term" value="C:nucleus"/>
    <property type="evidence" value="ECO:0007669"/>
    <property type="project" value="UniProtKB-SubCell"/>
</dbReference>
<dbReference type="SUPFAM" id="SSF46689">
    <property type="entry name" value="Homeodomain-like"/>
    <property type="match status" value="1"/>
</dbReference>
<evidence type="ECO:0000256" key="4">
    <source>
        <dbReference type="ARBA" id="ARBA00023125"/>
    </source>
</evidence>
<protein>
    <recommendedName>
        <fullName evidence="10">Homeobox domain-containing protein</fullName>
    </recommendedName>
</protein>
<dbReference type="Proteomes" id="UP000734854">
    <property type="component" value="Unassembled WGS sequence"/>
</dbReference>
<dbReference type="InterPro" id="IPR001356">
    <property type="entry name" value="HD"/>
</dbReference>
<dbReference type="InterPro" id="IPR008422">
    <property type="entry name" value="KN_HD"/>
</dbReference>
<dbReference type="AlphaFoldDB" id="A0A8J5GV51"/>
<keyword evidence="7 8" id="KW-0539">Nucleus</keyword>
<feature type="compositionally biased region" description="Basic and acidic residues" evidence="9">
    <location>
        <begin position="588"/>
        <end position="604"/>
    </location>
</feature>
<keyword evidence="5 8" id="KW-0371">Homeobox</keyword>
<keyword evidence="12" id="KW-1185">Reference proteome</keyword>
<organism evidence="11 12">
    <name type="scientific">Zingiber officinale</name>
    <name type="common">Ginger</name>
    <name type="synonym">Amomum zingiber</name>
    <dbReference type="NCBI Taxonomy" id="94328"/>
    <lineage>
        <taxon>Eukaryota</taxon>
        <taxon>Viridiplantae</taxon>
        <taxon>Streptophyta</taxon>
        <taxon>Embryophyta</taxon>
        <taxon>Tracheophyta</taxon>
        <taxon>Spermatophyta</taxon>
        <taxon>Magnoliopsida</taxon>
        <taxon>Liliopsida</taxon>
        <taxon>Zingiberales</taxon>
        <taxon>Zingiberaceae</taxon>
        <taxon>Zingiber</taxon>
    </lineage>
</organism>
<keyword evidence="3" id="KW-0805">Transcription regulation</keyword>
<evidence type="ECO:0000256" key="5">
    <source>
        <dbReference type="ARBA" id="ARBA00023155"/>
    </source>
</evidence>
<evidence type="ECO:0000256" key="8">
    <source>
        <dbReference type="PROSITE-ProRule" id="PRU00108"/>
    </source>
</evidence>
<dbReference type="EMBL" id="JACMSC010000007">
    <property type="protein sequence ID" value="KAG6513402.1"/>
    <property type="molecule type" value="Genomic_DNA"/>
</dbReference>
<comment type="caution">
    <text evidence="11">The sequence shown here is derived from an EMBL/GenBank/DDBJ whole genome shotgun (WGS) entry which is preliminary data.</text>
</comment>
<dbReference type="InterPro" id="IPR009057">
    <property type="entry name" value="Homeodomain-like_sf"/>
</dbReference>
<dbReference type="GO" id="GO:0006355">
    <property type="term" value="P:regulation of DNA-templated transcription"/>
    <property type="evidence" value="ECO:0007669"/>
    <property type="project" value="InterPro"/>
</dbReference>
<dbReference type="SMART" id="SM00389">
    <property type="entry name" value="HOX"/>
    <property type="match status" value="1"/>
</dbReference>
<evidence type="ECO:0000313" key="11">
    <source>
        <dbReference type="EMBL" id="KAG6513402.1"/>
    </source>
</evidence>
<evidence type="ECO:0000256" key="3">
    <source>
        <dbReference type="ARBA" id="ARBA00023015"/>
    </source>
</evidence>
<gene>
    <name evidence="11" type="ORF">ZIOFF_023726</name>
</gene>
<comment type="similarity">
    <text evidence="2">Belongs to the TALE/BELL homeobox family.</text>
</comment>
<proteinExistence type="inferred from homology"/>
<comment type="subcellular location">
    <subcellularLocation>
        <location evidence="1 8">Nucleus</location>
    </subcellularLocation>
</comment>
<evidence type="ECO:0000256" key="1">
    <source>
        <dbReference type="ARBA" id="ARBA00004123"/>
    </source>
</evidence>
<dbReference type="GO" id="GO:0003677">
    <property type="term" value="F:DNA binding"/>
    <property type="evidence" value="ECO:0007669"/>
    <property type="project" value="UniProtKB-UniRule"/>
</dbReference>
<evidence type="ECO:0000259" key="10">
    <source>
        <dbReference type="PROSITE" id="PS50071"/>
    </source>
</evidence>